<dbReference type="FunCoup" id="W5L073">
    <property type="interactions" value="12"/>
</dbReference>
<dbReference type="HOGENOM" id="CLU_1170311_0_0_1"/>
<organism evidence="6 7">
    <name type="scientific">Astyanax mexicanus</name>
    <name type="common">Blind cave fish</name>
    <name type="synonym">Astyanax fasciatus mexicanus</name>
    <dbReference type="NCBI Taxonomy" id="7994"/>
    <lineage>
        <taxon>Eukaryota</taxon>
        <taxon>Metazoa</taxon>
        <taxon>Chordata</taxon>
        <taxon>Craniata</taxon>
        <taxon>Vertebrata</taxon>
        <taxon>Euteleostomi</taxon>
        <taxon>Actinopterygii</taxon>
        <taxon>Neopterygii</taxon>
        <taxon>Teleostei</taxon>
        <taxon>Ostariophysi</taxon>
        <taxon>Characiformes</taxon>
        <taxon>Characoidei</taxon>
        <taxon>Acestrorhamphidae</taxon>
        <taxon>Acestrorhamphinae</taxon>
        <taxon>Astyanax</taxon>
    </lineage>
</organism>
<dbReference type="AlphaFoldDB" id="W5L073"/>
<keyword evidence="3" id="KW-0067">ATP-binding</keyword>
<dbReference type="STRING" id="7994.ENSAMXP00000013235"/>
<evidence type="ECO:0000256" key="2">
    <source>
        <dbReference type="ARBA" id="ARBA00022741"/>
    </source>
</evidence>
<evidence type="ECO:0000256" key="3">
    <source>
        <dbReference type="ARBA" id="ARBA00022840"/>
    </source>
</evidence>
<evidence type="ECO:0000313" key="6">
    <source>
        <dbReference type="Ensembl" id="ENSAMXP00000013235.2"/>
    </source>
</evidence>
<sequence>MSDSTVFIAVDFGTAFSGYCFKFAGSEQICEPKWGKEYGFNTPKTPTCILFDENEKFLEFGYDAVMTYTRQTQKDDAKKLYLFDNFKMELHGKELHRDIMITSKNGKQIKAMKVFSESLRFMKDHALEMIGKKYSASDATWILTVPAIWSEAAKQFMREAATEAGLMTEAEPKRLIIALESEAASVWCRQLPSEGFMEGDLRGSEKIEVVPGTQYMVVDCGGGIVNITVHETVKGGDLKELFSVYENNMNGQTVNKNIEAFLRELLMEVFNEFNKEHASNLQRLVYACNADLPRFYNTKVEYFQELFRKVNDTGAYSKKNPDWEQKLGAKMASFYDDSLKNIESLIKEALKNPNLNISYIFLVGGFALSPYVNSFIRERFRRRYKVLCPADAQMAVLRGAVTFGMRQNVVESRISRYSYGIRIAEEFDQAKHRGKHKYGTKEGKVYCDVCFHCFVQKDESVLFDEVREFNFNPIERDQKHVQFDLYYTESKSARFVDERGMVKIGSLTISMPVIKSGSPRRLKLQVKFGCPEMQATVRDLNTGEIGSVKLDIMSK</sequence>
<dbReference type="GO" id="GO:0005524">
    <property type="term" value="F:ATP binding"/>
    <property type="evidence" value="ECO:0007669"/>
    <property type="project" value="UniProtKB-KW"/>
</dbReference>
<evidence type="ECO:0000313" key="7">
    <source>
        <dbReference type="Proteomes" id="UP000018467"/>
    </source>
</evidence>
<dbReference type="GeneTree" id="ENSGT00940000154551"/>
<dbReference type="InterPro" id="IPR043129">
    <property type="entry name" value="ATPase_NBD"/>
</dbReference>
<dbReference type="GO" id="GO:0042981">
    <property type="term" value="P:regulation of apoptotic process"/>
    <property type="evidence" value="ECO:0007669"/>
    <property type="project" value="InterPro"/>
</dbReference>
<reference evidence="7" key="1">
    <citation type="submission" date="2013-03" db="EMBL/GenBank/DDBJ databases">
        <authorList>
            <person name="Jeffery W."/>
            <person name="Warren W."/>
            <person name="Wilson R.K."/>
        </authorList>
    </citation>
    <scope>NUCLEOTIDE SEQUENCE</scope>
    <source>
        <strain evidence="7">female</strain>
    </source>
</reference>
<dbReference type="PROSITE" id="PS50168">
    <property type="entry name" value="DED"/>
    <property type="match status" value="1"/>
</dbReference>
<dbReference type="Pfam" id="PF00012">
    <property type="entry name" value="HSP70"/>
    <property type="match status" value="1"/>
</dbReference>
<evidence type="ECO:0000259" key="5">
    <source>
        <dbReference type="PROSITE" id="PS50168"/>
    </source>
</evidence>
<keyword evidence="2" id="KW-0547">Nucleotide-binding</keyword>
<keyword evidence="7" id="KW-1185">Reference proteome</keyword>
<dbReference type="InterPro" id="IPR001875">
    <property type="entry name" value="DED_dom"/>
</dbReference>
<proteinExistence type="inferred from homology"/>
<dbReference type="Gene3D" id="3.30.420.40">
    <property type="match status" value="1"/>
</dbReference>
<dbReference type="PANTHER" id="PTHR14187">
    <property type="entry name" value="ALPHA KINASE/ELONGATION FACTOR 2 KINASE"/>
    <property type="match status" value="1"/>
</dbReference>
<accession>W5L073</accession>
<dbReference type="Proteomes" id="UP000018467">
    <property type="component" value="Unassembled WGS sequence"/>
</dbReference>
<comment type="similarity">
    <text evidence="1">Belongs to the heat shock protein 70 family.</text>
</comment>
<evidence type="ECO:0000256" key="1">
    <source>
        <dbReference type="ARBA" id="ARBA00007381"/>
    </source>
</evidence>
<evidence type="ECO:0000256" key="4">
    <source>
        <dbReference type="SAM" id="Phobius"/>
    </source>
</evidence>
<dbReference type="PANTHER" id="PTHR14187:SF5">
    <property type="entry name" value="HEAT SHOCK 70 KDA PROTEIN 12A"/>
    <property type="match status" value="1"/>
</dbReference>
<feature type="domain" description="DED" evidence="5">
    <location>
        <begin position="261"/>
        <end position="344"/>
    </location>
</feature>
<keyword evidence="4" id="KW-1133">Transmembrane helix</keyword>
<reference evidence="6" key="3">
    <citation type="submission" date="2025-08" db="UniProtKB">
        <authorList>
            <consortium name="Ensembl"/>
        </authorList>
    </citation>
    <scope>IDENTIFICATION</scope>
</reference>
<protein>
    <submittedName>
        <fullName evidence="6">Heat shock 70 kDa protein 12A-like</fullName>
    </submittedName>
</protein>
<reference evidence="7" key="2">
    <citation type="journal article" date="2014" name="Nat. Commun.">
        <title>The cavefish genome reveals candidate genes for eye loss.</title>
        <authorList>
            <person name="McGaugh S.E."/>
            <person name="Gross J.B."/>
            <person name="Aken B."/>
            <person name="Blin M."/>
            <person name="Borowsky R."/>
            <person name="Chalopin D."/>
            <person name="Hinaux H."/>
            <person name="Jeffery W.R."/>
            <person name="Keene A."/>
            <person name="Ma L."/>
            <person name="Minx P."/>
            <person name="Murphy D."/>
            <person name="O'Quin K.E."/>
            <person name="Retaux S."/>
            <person name="Rohner N."/>
            <person name="Searle S.M."/>
            <person name="Stahl B.A."/>
            <person name="Tabin C."/>
            <person name="Volff J.N."/>
            <person name="Yoshizawa M."/>
            <person name="Warren W.C."/>
        </authorList>
    </citation>
    <scope>NUCLEOTIDE SEQUENCE [LARGE SCALE GENOMIC DNA]</scope>
    <source>
        <strain evidence="7">female</strain>
    </source>
</reference>
<keyword evidence="4" id="KW-0812">Transmembrane</keyword>
<keyword evidence="4" id="KW-0472">Membrane</keyword>
<feature type="transmembrane region" description="Helical" evidence="4">
    <location>
        <begin position="357"/>
        <end position="376"/>
    </location>
</feature>
<dbReference type="Ensembl" id="ENSAMXT00000013235.2">
    <property type="protein sequence ID" value="ENSAMXP00000013235.2"/>
    <property type="gene ID" value="ENSAMXG00000012876.2"/>
</dbReference>
<dbReference type="CDD" id="cd10229">
    <property type="entry name" value="ASKHA_NBD_HSP70_HSPA12"/>
    <property type="match status" value="1"/>
</dbReference>
<name>W5L073_ASTMX</name>
<reference evidence="6" key="4">
    <citation type="submission" date="2025-09" db="UniProtKB">
        <authorList>
            <consortium name="Ensembl"/>
        </authorList>
    </citation>
    <scope>IDENTIFICATION</scope>
</reference>
<dbReference type="SUPFAM" id="SSF53067">
    <property type="entry name" value="Actin-like ATPase domain"/>
    <property type="match status" value="2"/>
</dbReference>
<dbReference type="InParanoid" id="W5L073"/>
<dbReference type="GO" id="GO:0140662">
    <property type="term" value="F:ATP-dependent protein folding chaperone"/>
    <property type="evidence" value="ECO:0007669"/>
    <property type="project" value="InterPro"/>
</dbReference>
<dbReference type="eggNOG" id="KOG0101">
    <property type="taxonomic scope" value="Eukaryota"/>
</dbReference>
<dbReference type="InterPro" id="IPR013126">
    <property type="entry name" value="Hsp_70_fam"/>
</dbReference>